<dbReference type="Gene3D" id="1.10.10.10">
    <property type="entry name" value="Winged helix-like DNA-binding domain superfamily/Winged helix DNA-binding domain"/>
    <property type="match status" value="1"/>
</dbReference>
<evidence type="ECO:0000256" key="2">
    <source>
        <dbReference type="ARBA" id="ARBA00023015"/>
    </source>
</evidence>
<comment type="caution">
    <text evidence="7">The sequence shown here is derived from an EMBL/GenBank/DDBJ whole genome shotgun (WGS) entry which is preliminary data.</text>
</comment>
<evidence type="ECO:0000256" key="3">
    <source>
        <dbReference type="ARBA" id="ARBA00023082"/>
    </source>
</evidence>
<organism evidence="7 8">
    <name type="scientific">Fulvivirga kasyanovii</name>
    <dbReference type="NCBI Taxonomy" id="396812"/>
    <lineage>
        <taxon>Bacteria</taxon>
        <taxon>Pseudomonadati</taxon>
        <taxon>Bacteroidota</taxon>
        <taxon>Cytophagia</taxon>
        <taxon>Cytophagales</taxon>
        <taxon>Fulvivirgaceae</taxon>
        <taxon>Fulvivirga</taxon>
    </lineage>
</organism>
<dbReference type="InterPro" id="IPR013324">
    <property type="entry name" value="RNA_pol_sigma_r3/r4-like"/>
</dbReference>
<dbReference type="RefSeq" id="WP_155175028.1">
    <property type="nucleotide sequence ID" value="NZ_BAAAFL010000068.1"/>
</dbReference>
<sequence>MTQQQQNSIFEDWLARYRGMFFKVVRAYAFTPADQDDLFQEIAVQVWRSIPSFREESSAGTWVYRIALNTAMKWIRKERRHQDGQPYEHLEHLLTTKEAYVDDRLEWLYEEIARMNEADRAITLLLLDGFSYKEMSDILGISESHIGVKIHRIKKHLITKSENYDYHGI</sequence>
<protein>
    <submittedName>
        <fullName evidence="7">RNA polymerase sigma factor</fullName>
    </submittedName>
</protein>
<dbReference type="SUPFAM" id="SSF88946">
    <property type="entry name" value="Sigma2 domain of RNA polymerase sigma factors"/>
    <property type="match status" value="1"/>
</dbReference>
<evidence type="ECO:0000313" key="7">
    <source>
        <dbReference type="EMBL" id="MTI27970.1"/>
    </source>
</evidence>
<proteinExistence type="inferred from homology"/>
<keyword evidence="4" id="KW-0804">Transcription</keyword>
<dbReference type="Gene3D" id="1.10.1740.10">
    <property type="match status" value="1"/>
</dbReference>
<evidence type="ECO:0000256" key="4">
    <source>
        <dbReference type="ARBA" id="ARBA00023163"/>
    </source>
</evidence>
<dbReference type="PANTHER" id="PTHR43133:SF45">
    <property type="entry name" value="RNA POLYMERASE ECF-TYPE SIGMA FACTOR"/>
    <property type="match status" value="1"/>
</dbReference>
<keyword evidence="3" id="KW-0731">Sigma factor</keyword>
<feature type="domain" description="RNA polymerase sigma-70 region 2" evidence="5">
    <location>
        <begin position="15"/>
        <end position="80"/>
    </location>
</feature>
<feature type="domain" description="RNA polymerase sigma factor 70 region 4 type 2" evidence="6">
    <location>
        <begin position="106"/>
        <end position="157"/>
    </location>
</feature>
<evidence type="ECO:0000259" key="5">
    <source>
        <dbReference type="Pfam" id="PF04542"/>
    </source>
</evidence>
<evidence type="ECO:0000256" key="1">
    <source>
        <dbReference type="ARBA" id="ARBA00010641"/>
    </source>
</evidence>
<name>A0ABW9RVZ3_9BACT</name>
<gene>
    <name evidence="7" type="ORF">E1163_23635</name>
</gene>
<evidence type="ECO:0000313" key="8">
    <source>
        <dbReference type="Proteomes" id="UP000798808"/>
    </source>
</evidence>
<dbReference type="SUPFAM" id="SSF88659">
    <property type="entry name" value="Sigma3 and sigma4 domains of RNA polymerase sigma factors"/>
    <property type="match status" value="1"/>
</dbReference>
<dbReference type="InterPro" id="IPR007627">
    <property type="entry name" value="RNA_pol_sigma70_r2"/>
</dbReference>
<accession>A0ABW9RVZ3</accession>
<dbReference type="InterPro" id="IPR014284">
    <property type="entry name" value="RNA_pol_sigma-70_dom"/>
</dbReference>
<dbReference type="Pfam" id="PF08281">
    <property type="entry name" value="Sigma70_r4_2"/>
    <property type="match status" value="1"/>
</dbReference>
<dbReference type="Pfam" id="PF04542">
    <property type="entry name" value="Sigma70_r2"/>
    <property type="match status" value="1"/>
</dbReference>
<dbReference type="NCBIfam" id="TIGR02937">
    <property type="entry name" value="sigma70-ECF"/>
    <property type="match status" value="1"/>
</dbReference>
<dbReference type="PANTHER" id="PTHR43133">
    <property type="entry name" value="RNA POLYMERASE ECF-TYPE SIGMA FACTO"/>
    <property type="match status" value="1"/>
</dbReference>
<evidence type="ECO:0000259" key="6">
    <source>
        <dbReference type="Pfam" id="PF08281"/>
    </source>
</evidence>
<dbReference type="InterPro" id="IPR013325">
    <property type="entry name" value="RNA_pol_sigma_r2"/>
</dbReference>
<keyword evidence="2" id="KW-0805">Transcription regulation</keyword>
<keyword evidence="8" id="KW-1185">Reference proteome</keyword>
<comment type="similarity">
    <text evidence="1">Belongs to the sigma-70 factor family. ECF subfamily.</text>
</comment>
<reference evidence="7 8" key="1">
    <citation type="submission" date="2019-02" db="EMBL/GenBank/DDBJ databases">
        <authorList>
            <person name="Goldberg S.R."/>
            <person name="Haltli B.A."/>
            <person name="Correa H."/>
            <person name="Russell K.G."/>
        </authorList>
    </citation>
    <scope>NUCLEOTIDE SEQUENCE [LARGE SCALE GENOMIC DNA]</scope>
    <source>
        <strain evidence="7 8">JCM 16186</strain>
    </source>
</reference>
<dbReference type="InterPro" id="IPR036388">
    <property type="entry name" value="WH-like_DNA-bd_sf"/>
</dbReference>
<dbReference type="EMBL" id="SMLW01000649">
    <property type="protein sequence ID" value="MTI27970.1"/>
    <property type="molecule type" value="Genomic_DNA"/>
</dbReference>
<dbReference type="Proteomes" id="UP000798808">
    <property type="component" value="Unassembled WGS sequence"/>
</dbReference>
<dbReference type="InterPro" id="IPR039425">
    <property type="entry name" value="RNA_pol_sigma-70-like"/>
</dbReference>
<dbReference type="InterPro" id="IPR013249">
    <property type="entry name" value="RNA_pol_sigma70_r4_t2"/>
</dbReference>